<dbReference type="InterPro" id="IPR027417">
    <property type="entry name" value="P-loop_NTPase"/>
</dbReference>
<gene>
    <name evidence="3" type="ORF">SO694_00085039</name>
</gene>
<evidence type="ECO:0000313" key="3">
    <source>
        <dbReference type="EMBL" id="KAK7247935.1"/>
    </source>
</evidence>
<dbReference type="SUPFAM" id="SSF52540">
    <property type="entry name" value="P-loop containing nucleoside triphosphate hydrolases"/>
    <property type="match status" value="1"/>
</dbReference>
<proteinExistence type="predicted"/>
<keyword evidence="1" id="KW-0808">Transferase</keyword>
<sequence>MRAWWPLLWACAAAEAWRYTHVLGANVTRAHILERGCEADGALLRCDPVFIFAGRGHTGSANLAAYLQSHPQLDYGATKEHRFFSRSRRPRDASAYRRQFPAVPSAGAPPWGFDATPEYGDRPRFRATAKLIDEVAPNVKVILAIRSQPDLLMSRQYLGDGAAFHAWTLAKAPAAGNPAASALATRWCHNDLVETYVATFGRDRVLVLESETLRNHRDGALAEIQAFLGVDAVPTPLPVMNVCKADRYVGHFEGCYNGTSKVLPETRALWRPFFDAR</sequence>
<feature type="signal peptide" evidence="2">
    <location>
        <begin position="1"/>
        <end position="16"/>
    </location>
</feature>
<dbReference type="PANTHER" id="PTHR10605:SF56">
    <property type="entry name" value="BIFUNCTIONAL HEPARAN SULFATE N-DEACETYLASE_N-SULFOTRANSFERASE"/>
    <property type="match status" value="1"/>
</dbReference>
<dbReference type="InterPro" id="IPR037359">
    <property type="entry name" value="NST/OST"/>
</dbReference>
<name>A0ABR1G3L3_AURAN</name>
<dbReference type="PANTHER" id="PTHR10605">
    <property type="entry name" value="HEPARAN SULFATE SULFOTRANSFERASE"/>
    <property type="match status" value="1"/>
</dbReference>
<evidence type="ECO:0000256" key="2">
    <source>
        <dbReference type="SAM" id="SignalP"/>
    </source>
</evidence>
<evidence type="ECO:0008006" key="5">
    <source>
        <dbReference type="Google" id="ProtNLM"/>
    </source>
</evidence>
<keyword evidence="4" id="KW-1185">Reference proteome</keyword>
<protein>
    <recommendedName>
        <fullName evidence="5">Sulfotransferase domain-containing protein</fullName>
    </recommendedName>
</protein>
<organism evidence="3 4">
    <name type="scientific">Aureococcus anophagefferens</name>
    <name type="common">Harmful bloom alga</name>
    <dbReference type="NCBI Taxonomy" id="44056"/>
    <lineage>
        <taxon>Eukaryota</taxon>
        <taxon>Sar</taxon>
        <taxon>Stramenopiles</taxon>
        <taxon>Ochrophyta</taxon>
        <taxon>Pelagophyceae</taxon>
        <taxon>Pelagomonadales</taxon>
        <taxon>Pelagomonadaceae</taxon>
        <taxon>Aureococcus</taxon>
    </lineage>
</organism>
<evidence type="ECO:0000313" key="4">
    <source>
        <dbReference type="Proteomes" id="UP001363151"/>
    </source>
</evidence>
<feature type="chain" id="PRO_5045477342" description="Sulfotransferase domain-containing protein" evidence="2">
    <location>
        <begin position="17"/>
        <end position="277"/>
    </location>
</feature>
<dbReference type="Gene3D" id="3.40.50.300">
    <property type="entry name" value="P-loop containing nucleotide triphosphate hydrolases"/>
    <property type="match status" value="1"/>
</dbReference>
<comment type="caution">
    <text evidence="3">The sequence shown here is derived from an EMBL/GenBank/DDBJ whole genome shotgun (WGS) entry which is preliminary data.</text>
</comment>
<keyword evidence="2" id="KW-0732">Signal</keyword>
<evidence type="ECO:0000256" key="1">
    <source>
        <dbReference type="ARBA" id="ARBA00022679"/>
    </source>
</evidence>
<reference evidence="3 4" key="1">
    <citation type="submission" date="2024-03" db="EMBL/GenBank/DDBJ databases">
        <title>Aureococcus anophagefferens CCMP1851 and Kratosvirus quantuckense: Draft genome of a second virus-susceptible host strain in the model system.</title>
        <authorList>
            <person name="Chase E."/>
            <person name="Truchon A.R."/>
            <person name="Schepens W."/>
            <person name="Wilhelm S.W."/>
        </authorList>
    </citation>
    <scope>NUCLEOTIDE SEQUENCE [LARGE SCALE GENOMIC DNA]</scope>
    <source>
        <strain evidence="3 4">CCMP1851</strain>
    </source>
</reference>
<dbReference type="EMBL" id="JBBJCI010000123">
    <property type="protein sequence ID" value="KAK7247935.1"/>
    <property type="molecule type" value="Genomic_DNA"/>
</dbReference>
<dbReference type="Proteomes" id="UP001363151">
    <property type="component" value="Unassembled WGS sequence"/>
</dbReference>
<accession>A0ABR1G3L3</accession>